<keyword evidence="2" id="KW-1185">Reference proteome</keyword>
<sequence length="139" mass="16246">MKKIYILSFLLIIVCCFSVYLISTDNEKFSKKDIKAMYIYKLGEEKSINGNNKDSVLNFLNSLNLREISFQDNLDGNVYSIKIIYNSSSKIAYQTLKFFSNKVQITSYDNKNNILLNKWYTQKSNSIESLNYLYSSVNY</sequence>
<dbReference type="RefSeq" id="WP_169297486.1">
    <property type="nucleotide sequence ID" value="NZ_JABBNI010000015.1"/>
</dbReference>
<protein>
    <submittedName>
        <fullName evidence="1">Uncharacterized protein</fullName>
    </submittedName>
</protein>
<dbReference type="Proteomes" id="UP000537131">
    <property type="component" value="Unassembled WGS sequence"/>
</dbReference>
<gene>
    <name evidence="1" type="ORF">HBE96_09230</name>
</gene>
<dbReference type="AlphaFoldDB" id="A0A7Y0HN69"/>
<dbReference type="EMBL" id="JABBNI010000015">
    <property type="protein sequence ID" value="NMM62880.1"/>
    <property type="molecule type" value="Genomic_DNA"/>
</dbReference>
<evidence type="ECO:0000313" key="2">
    <source>
        <dbReference type="Proteomes" id="UP000537131"/>
    </source>
</evidence>
<evidence type="ECO:0000313" key="1">
    <source>
        <dbReference type="EMBL" id="NMM62880.1"/>
    </source>
</evidence>
<accession>A0A7Y0HN69</accession>
<name>A0A7Y0HN69_9CLOT</name>
<proteinExistence type="predicted"/>
<organism evidence="1 2">
    <name type="scientific">Clostridium muellerianum</name>
    <dbReference type="NCBI Taxonomy" id="2716538"/>
    <lineage>
        <taxon>Bacteria</taxon>
        <taxon>Bacillati</taxon>
        <taxon>Bacillota</taxon>
        <taxon>Clostridia</taxon>
        <taxon>Eubacteriales</taxon>
        <taxon>Clostridiaceae</taxon>
        <taxon>Clostridium</taxon>
    </lineage>
</organism>
<reference evidence="1 2" key="1">
    <citation type="submission" date="2020-06" db="EMBL/GenBank/DDBJ databases">
        <title>Complete Genome Sequence of Clostridium muelleri sp. nov. P21T, an Acid-Alcohol Producing Acetogen Isolated from Old Hay.</title>
        <authorList>
            <person name="Duncan K.E."/>
            <person name="Tanner R.S."/>
        </authorList>
    </citation>
    <scope>NUCLEOTIDE SEQUENCE [LARGE SCALE GENOMIC DNA]</scope>
    <source>
        <strain evidence="1 2">P21</strain>
    </source>
</reference>
<comment type="caution">
    <text evidence="1">The sequence shown here is derived from an EMBL/GenBank/DDBJ whole genome shotgun (WGS) entry which is preliminary data.</text>
</comment>